<dbReference type="PANTHER" id="PTHR47843:SF2">
    <property type="entry name" value="BTB DOMAIN-CONTAINING PROTEIN"/>
    <property type="match status" value="1"/>
</dbReference>
<dbReference type="CDD" id="cd18186">
    <property type="entry name" value="BTB_POZ_ZBTB_KLHL-like"/>
    <property type="match status" value="1"/>
</dbReference>
<proteinExistence type="predicted"/>
<comment type="caution">
    <text evidence="2">The sequence shown here is derived from an EMBL/GenBank/DDBJ whole genome shotgun (WGS) entry which is preliminary data.</text>
</comment>
<dbReference type="SUPFAM" id="SSF54695">
    <property type="entry name" value="POZ domain"/>
    <property type="match status" value="1"/>
</dbReference>
<dbReference type="PANTHER" id="PTHR47843">
    <property type="entry name" value="BTB DOMAIN-CONTAINING PROTEIN-RELATED"/>
    <property type="match status" value="1"/>
</dbReference>
<reference evidence="2 3" key="1">
    <citation type="submission" date="2024-07" db="EMBL/GenBank/DDBJ databases">
        <title>Draft sequence of the Neodothiora populina.</title>
        <authorList>
            <person name="Drown D.D."/>
            <person name="Schuette U.S."/>
            <person name="Buechlein A.B."/>
            <person name="Rusch D.R."/>
            <person name="Winton L.W."/>
            <person name="Adams G.A."/>
        </authorList>
    </citation>
    <scope>NUCLEOTIDE SEQUENCE [LARGE SCALE GENOMIC DNA]</scope>
    <source>
        <strain evidence="2 3">CPC 39397</strain>
    </source>
</reference>
<dbReference type="Gene3D" id="3.30.710.10">
    <property type="entry name" value="Potassium Channel Kv1.1, Chain A"/>
    <property type="match status" value="1"/>
</dbReference>
<organism evidence="2 3">
    <name type="scientific">Neodothiora populina</name>
    <dbReference type="NCBI Taxonomy" id="2781224"/>
    <lineage>
        <taxon>Eukaryota</taxon>
        <taxon>Fungi</taxon>
        <taxon>Dikarya</taxon>
        <taxon>Ascomycota</taxon>
        <taxon>Pezizomycotina</taxon>
        <taxon>Dothideomycetes</taxon>
        <taxon>Dothideomycetidae</taxon>
        <taxon>Dothideales</taxon>
        <taxon>Dothioraceae</taxon>
        <taxon>Neodothiora</taxon>
    </lineage>
</organism>
<keyword evidence="3" id="KW-1185">Reference proteome</keyword>
<name>A0ABR3PMQ0_9PEZI</name>
<dbReference type="RefSeq" id="XP_069203313.1">
    <property type="nucleotide sequence ID" value="XM_069347465.1"/>
</dbReference>
<dbReference type="GeneID" id="95974461"/>
<dbReference type="InterPro" id="IPR011333">
    <property type="entry name" value="SKP1/BTB/POZ_sf"/>
</dbReference>
<accession>A0ABR3PMQ0</accession>
<protein>
    <recommendedName>
        <fullName evidence="1">BTB domain-containing protein</fullName>
    </recommendedName>
</protein>
<gene>
    <name evidence="2" type="ORF">AAFC00_000758</name>
</gene>
<dbReference type="Pfam" id="PF00651">
    <property type="entry name" value="BTB"/>
    <property type="match status" value="1"/>
</dbReference>
<dbReference type="InterPro" id="IPR000210">
    <property type="entry name" value="BTB/POZ_dom"/>
</dbReference>
<feature type="domain" description="BTB" evidence="1">
    <location>
        <begin position="12"/>
        <end position="84"/>
    </location>
</feature>
<dbReference type="Proteomes" id="UP001562354">
    <property type="component" value="Unassembled WGS sequence"/>
</dbReference>
<evidence type="ECO:0000259" key="1">
    <source>
        <dbReference type="PROSITE" id="PS50097"/>
    </source>
</evidence>
<sequence length="289" mass="32961">MSVRYENFMKSPPIKFLVGDEEAETEVFYVHANLMVEQSETFQAMIEGSMKEAKEQCVTIEDVTSATFLCFAEFVYTGDYTAVEPIIEKIYQSEEKDDKDKDNDSYDEDTVDRRYNGKSWRKVGVPAQWNQQRRVEHAQLNGSYSQSGTALLNKFRESAPTFKTTLAWQPRTNTGPDENYVPVFLGHARLYVFGDKYGMTLLQELALKKLHLTLARFCLYEARVGDIIELITFTYDNTADVQGSQDPLRALVAKYAACHFPDLLRNKIFKKASTDDGSIATDILQQIAD</sequence>
<evidence type="ECO:0000313" key="2">
    <source>
        <dbReference type="EMBL" id="KAL1310464.1"/>
    </source>
</evidence>
<dbReference type="PROSITE" id="PS50097">
    <property type="entry name" value="BTB"/>
    <property type="match status" value="1"/>
</dbReference>
<dbReference type="EMBL" id="JBFMKM010000003">
    <property type="protein sequence ID" value="KAL1310464.1"/>
    <property type="molecule type" value="Genomic_DNA"/>
</dbReference>
<evidence type="ECO:0000313" key="3">
    <source>
        <dbReference type="Proteomes" id="UP001562354"/>
    </source>
</evidence>